<evidence type="ECO:0000256" key="1">
    <source>
        <dbReference type="SAM" id="SignalP"/>
    </source>
</evidence>
<dbReference type="AlphaFoldDB" id="A0AA38P206"/>
<evidence type="ECO:0000313" key="3">
    <source>
        <dbReference type="Proteomes" id="UP001163846"/>
    </source>
</evidence>
<accession>A0AA38P206</accession>
<proteinExistence type="predicted"/>
<dbReference type="EMBL" id="MU806476">
    <property type="protein sequence ID" value="KAJ3834863.1"/>
    <property type="molecule type" value="Genomic_DNA"/>
</dbReference>
<gene>
    <name evidence="2" type="ORF">F5878DRAFT_694790</name>
</gene>
<name>A0AA38P206_9AGAR</name>
<feature type="signal peptide" evidence="1">
    <location>
        <begin position="1"/>
        <end position="25"/>
    </location>
</feature>
<keyword evidence="1" id="KW-0732">Signal</keyword>
<keyword evidence="3" id="KW-1185">Reference proteome</keyword>
<organism evidence="2 3">
    <name type="scientific">Lentinula raphanica</name>
    <dbReference type="NCBI Taxonomy" id="153919"/>
    <lineage>
        <taxon>Eukaryota</taxon>
        <taxon>Fungi</taxon>
        <taxon>Dikarya</taxon>
        <taxon>Basidiomycota</taxon>
        <taxon>Agaricomycotina</taxon>
        <taxon>Agaricomycetes</taxon>
        <taxon>Agaricomycetidae</taxon>
        <taxon>Agaricales</taxon>
        <taxon>Marasmiineae</taxon>
        <taxon>Omphalotaceae</taxon>
        <taxon>Lentinula</taxon>
    </lineage>
</organism>
<comment type="caution">
    <text evidence="2">The sequence shown here is derived from an EMBL/GenBank/DDBJ whole genome shotgun (WGS) entry which is preliminary data.</text>
</comment>
<evidence type="ECO:0000313" key="2">
    <source>
        <dbReference type="EMBL" id="KAJ3834863.1"/>
    </source>
</evidence>
<reference evidence="2" key="1">
    <citation type="submission" date="2022-08" db="EMBL/GenBank/DDBJ databases">
        <authorList>
            <consortium name="DOE Joint Genome Institute"/>
            <person name="Min B."/>
            <person name="Riley R."/>
            <person name="Sierra-Patev S."/>
            <person name="Naranjo-Ortiz M."/>
            <person name="Looney B."/>
            <person name="Konkel Z."/>
            <person name="Slot J.C."/>
            <person name="Sakamoto Y."/>
            <person name="Steenwyk J.L."/>
            <person name="Rokas A."/>
            <person name="Carro J."/>
            <person name="Camarero S."/>
            <person name="Ferreira P."/>
            <person name="Molpeceres G."/>
            <person name="Ruiz-Duenas F.J."/>
            <person name="Serrano A."/>
            <person name="Henrissat B."/>
            <person name="Drula E."/>
            <person name="Hughes K.W."/>
            <person name="Mata J.L."/>
            <person name="Ishikawa N.K."/>
            <person name="Vargas-Isla R."/>
            <person name="Ushijima S."/>
            <person name="Smith C.A."/>
            <person name="Ahrendt S."/>
            <person name="Andreopoulos W."/>
            <person name="He G."/>
            <person name="Labutti K."/>
            <person name="Lipzen A."/>
            <person name="Ng V."/>
            <person name="Sandor L."/>
            <person name="Barry K."/>
            <person name="Martinez A.T."/>
            <person name="Xiao Y."/>
            <person name="Gibbons J.G."/>
            <person name="Terashima K."/>
            <person name="Hibbett D.S."/>
            <person name="Grigoriev I.V."/>
        </authorList>
    </citation>
    <scope>NUCLEOTIDE SEQUENCE</scope>
    <source>
        <strain evidence="2">TFB9207</strain>
    </source>
</reference>
<feature type="chain" id="PRO_5041411469" evidence="1">
    <location>
        <begin position="26"/>
        <end position="305"/>
    </location>
</feature>
<sequence length="305" mass="34835">MTCSSASHALAILILGASISTGVFAAPVHSPMTPSSMGALTGVQGLSSQSSSNGLGQRLLCEGHSPELVRANLVVPRRESELGLTSDDLAMYEPKDGVDPILVSAILDQQVRELSKRTYTQEELEDPKIPPPSLLTKEYLRENEVKFFCWFVELEYRWKKLAAELEHAPEPSRKSSVKLISDHQQSLDRLHSALHIFEKEYLFYKYFDARVIRLQNKIRFFLGKELTRTDKEFYEMQRDWAEAFEKPSGAAQDEARLKVYNDYKEFFEYIYAVAASAKAVISEGLFNGYKKIFDDWHKRYSFNPL</sequence>
<protein>
    <submittedName>
        <fullName evidence="2">Uncharacterized protein</fullName>
    </submittedName>
</protein>
<dbReference type="Proteomes" id="UP001163846">
    <property type="component" value="Unassembled WGS sequence"/>
</dbReference>